<dbReference type="AlphaFoldDB" id="A0A391NPC6"/>
<keyword evidence="2" id="KW-1185">Reference proteome</keyword>
<gene>
    <name evidence="1" type="ORF">KIPB_005838</name>
</gene>
<proteinExistence type="predicted"/>
<name>A0A391NPC6_9EUKA</name>
<organism evidence="1 2">
    <name type="scientific">Kipferlia bialata</name>
    <dbReference type="NCBI Taxonomy" id="797122"/>
    <lineage>
        <taxon>Eukaryota</taxon>
        <taxon>Metamonada</taxon>
        <taxon>Carpediemonas-like organisms</taxon>
        <taxon>Kipferlia</taxon>
    </lineage>
</organism>
<accession>A0A391NPC6</accession>
<evidence type="ECO:0000313" key="1">
    <source>
        <dbReference type="EMBL" id="GCA62790.1"/>
    </source>
</evidence>
<reference evidence="1 2" key="1">
    <citation type="journal article" date="2018" name="PLoS ONE">
        <title>The draft genome of Kipferlia bialata reveals reductive genome evolution in fornicate parasites.</title>
        <authorList>
            <person name="Tanifuji G."/>
            <person name="Takabayashi S."/>
            <person name="Kume K."/>
            <person name="Takagi M."/>
            <person name="Nakayama T."/>
            <person name="Kamikawa R."/>
            <person name="Inagaki Y."/>
            <person name="Hashimoto T."/>
        </authorList>
    </citation>
    <scope>NUCLEOTIDE SEQUENCE [LARGE SCALE GENOMIC DNA]</scope>
    <source>
        <strain evidence="1">NY0173</strain>
    </source>
</reference>
<protein>
    <submittedName>
        <fullName evidence="1">Uncharacterized protein</fullName>
    </submittedName>
</protein>
<sequence length="136" mass="15317">MANHYGYTRPYCSKFSSVPARNRDTPEISQCSVGLVGSHHLIQSQLLNTWDPSDQDHHIHGWDSVTDEWTKVKYESASHPKCPQMEHCTPLLPQTTTYGDYEESAFNGTWLVSLPDFATRESPVALAGVEFDTDES</sequence>
<dbReference type="Proteomes" id="UP000265618">
    <property type="component" value="Unassembled WGS sequence"/>
</dbReference>
<evidence type="ECO:0000313" key="2">
    <source>
        <dbReference type="Proteomes" id="UP000265618"/>
    </source>
</evidence>
<dbReference type="EMBL" id="BDIP01001419">
    <property type="protein sequence ID" value="GCA62790.1"/>
    <property type="molecule type" value="Genomic_DNA"/>
</dbReference>
<comment type="caution">
    <text evidence="1">The sequence shown here is derived from an EMBL/GenBank/DDBJ whole genome shotgun (WGS) entry which is preliminary data.</text>
</comment>